<dbReference type="SFLD" id="SFLDS00003">
    <property type="entry name" value="Haloacid_Dehalogenase"/>
    <property type="match status" value="1"/>
</dbReference>
<comment type="caution">
    <text evidence="5">The sequence shown here is derived from an EMBL/GenBank/DDBJ whole genome shotgun (WGS) entry which is preliminary data.</text>
</comment>
<organism evidence="5 6">
    <name type="scientific">Thalassotalea eurytherma</name>
    <dbReference type="NCBI Taxonomy" id="1144278"/>
    <lineage>
        <taxon>Bacteria</taxon>
        <taxon>Pseudomonadati</taxon>
        <taxon>Pseudomonadota</taxon>
        <taxon>Gammaproteobacteria</taxon>
        <taxon>Alteromonadales</taxon>
        <taxon>Colwelliaceae</taxon>
        <taxon>Thalassotalea</taxon>
    </lineage>
</organism>
<dbReference type="EMBL" id="BSSU01000006">
    <property type="protein sequence ID" value="GLX81953.1"/>
    <property type="molecule type" value="Genomic_DNA"/>
</dbReference>
<dbReference type="NCBIfam" id="TIGR01549">
    <property type="entry name" value="HAD-SF-IA-v1"/>
    <property type="match status" value="1"/>
</dbReference>
<evidence type="ECO:0000256" key="1">
    <source>
        <dbReference type="ARBA" id="ARBA00022723"/>
    </source>
</evidence>
<dbReference type="SFLD" id="SFLDG01129">
    <property type="entry name" value="C1.5:_HAD__Beta-PGM__Phosphata"/>
    <property type="match status" value="1"/>
</dbReference>
<accession>A0ABQ6H180</accession>
<evidence type="ECO:0000256" key="3">
    <source>
        <dbReference type="ARBA" id="ARBA00022842"/>
    </source>
</evidence>
<dbReference type="PANTHER" id="PTHR43434">
    <property type="entry name" value="PHOSPHOGLYCOLATE PHOSPHATASE"/>
    <property type="match status" value="1"/>
</dbReference>
<dbReference type="RefSeq" id="WP_284207298.1">
    <property type="nucleotide sequence ID" value="NZ_BSSU01000006.1"/>
</dbReference>
<dbReference type="InterPro" id="IPR050155">
    <property type="entry name" value="HAD-like_hydrolase_sf"/>
</dbReference>
<sequence length="230" mass="25655">MSHNTTYDAVLFDLDGTILDTADDLGAALNYMLGKYELPLISPEIYRPIASDGALGLLTLGFGDVLASYDYEVLRQEFLAYYEDNIAKYTTIYDGLTDTLQALQDANIPWGIITNKPIGLTNILTPHYKALDYSAITIGGDSLTKRKPDPMPMFYCCNELNVRPERCLYVGDAPRDIEAGNRANMTTVIAGWGYIQDLKDCDSWSADYLAKSTTDLHQFIFNADRTNSKQ</sequence>
<keyword evidence="4" id="KW-0119">Carbohydrate metabolism</keyword>
<evidence type="ECO:0000256" key="4">
    <source>
        <dbReference type="ARBA" id="ARBA00023277"/>
    </source>
</evidence>
<keyword evidence="6" id="KW-1185">Reference proteome</keyword>
<keyword evidence="2" id="KW-0378">Hydrolase</keyword>
<protein>
    <submittedName>
        <fullName evidence="5">Phosphoglycolate phosphatase</fullName>
    </submittedName>
</protein>
<dbReference type="InterPro" id="IPR023214">
    <property type="entry name" value="HAD_sf"/>
</dbReference>
<gene>
    <name evidence="5" type="primary">gph-1</name>
    <name evidence="5" type="ORF">theurythT_14050</name>
</gene>
<name>A0ABQ6H180_9GAMM</name>
<proteinExistence type="predicted"/>
<reference evidence="5 6" key="1">
    <citation type="submission" date="2023-03" db="EMBL/GenBank/DDBJ databases">
        <title>Draft genome sequence of Thalassotalea eurytherma JCM 18482T.</title>
        <authorList>
            <person name="Sawabe T."/>
        </authorList>
    </citation>
    <scope>NUCLEOTIDE SEQUENCE [LARGE SCALE GENOMIC DNA]</scope>
    <source>
        <strain evidence="5 6">JCM 18482</strain>
    </source>
</reference>
<dbReference type="InterPro" id="IPR036412">
    <property type="entry name" value="HAD-like_sf"/>
</dbReference>
<dbReference type="Gene3D" id="1.10.150.240">
    <property type="entry name" value="Putative phosphatase, domain 2"/>
    <property type="match status" value="1"/>
</dbReference>
<evidence type="ECO:0000313" key="6">
    <source>
        <dbReference type="Proteomes" id="UP001157133"/>
    </source>
</evidence>
<dbReference type="InterPro" id="IPR041492">
    <property type="entry name" value="HAD_2"/>
</dbReference>
<evidence type="ECO:0000313" key="5">
    <source>
        <dbReference type="EMBL" id="GLX81953.1"/>
    </source>
</evidence>
<dbReference type="Gene3D" id="3.40.50.1000">
    <property type="entry name" value="HAD superfamily/HAD-like"/>
    <property type="match status" value="1"/>
</dbReference>
<evidence type="ECO:0000256" key="2">
    <source>
        <dbReference type="ARBA" id="ARBA00022801"/>
    </source>
</evidence>
<dbReference type="SFLD" id="SFLDG01135">
    <property type="entry name" value="C1.5.6:_HAD__Beta-PGM__Phospha"/>
    <property type="match status" value="1"/>
</dbReference>
<dbReference type="NCBIfam" id="TIGR01509">
    <property type="entry name" value="HAD-SF-IA-v3"/>
    <property type="match status" value="1"/>
</dbReference>
<keyword evidence="3" id="KW-0460">Magnesium</keyword>
<dbReference type="SUPFAM" id="SSF56784">
    <property type="entry name" value="HAD-like"/>
    <property type="match status" value="1"/>
</dbReference>
<dbReference type="Proteomes" id="UP001157133">
    <property type="component" value="Unassembled WGS sequence"/>
</dbReference>
<dbReference type="PANTHER" id="PTHR43434:SF23">
    <property type="entry name" value="PHOSPHOGLYCOLATE PHOSPHATASE"/>
    <property type="match status" value="1"/>
</dbReference>
<dbReference type="InterPro" id="IPR006439">
    <property type="entry name" value="HAD-SF_hydro_IA"/>
</dbReference>
<keyword evidence="1" id="KW-0479">Metal-binding</keyword>
<dbReference type="InterPro" id="IPR023198">
    <property type="entry name" value="PGP-like_dom2"/>
</dbReference>
<dbReference type="Pfam" id="PF13419">
    <property type="entry name" value="HAD_2"/>
    <property type="match status" value="1"/>
</dbReference>